<keyword evidence="2 7" id="KW-1003">Cell membrane</keyword>
<dbReference type="EMBL" id="WJIE01000007">
    <property type="protein sequence ID" value="MRG95181.1"/>
    <property type="molecule type" value="Genomic_DNA"/>
</dbReference>
<dbReference type="FunFam" id="3.40.50.300:FF:000133">
    <property type="entry name" value="Spermidine/putrescine import ATP-binding protein PotA"/>
    <property type="match status" value="1"/>
</dbReference>
<dbReference type="EC" id="7.6.2.11" evidence="7"/>
<dbReference type="InterPro" id="IPR008995">
    <property type="entry name" value="Mo/tungstate-bd_C_term_dom"/>
</dbReference>
<comment type="catalytic activity">
    <reaction evidence="7">
        <text>ATP + H2O + polyamine-[polyamine-binding protein]Side 1 = ADP + phosphate + polyamineSide 2 + [polyamine-binding protein]Side 1.</text>
        <dbReference type="EC" id="7.6.2.11"/>
    </reaction>
</comment>
<sequence>MTLRIVELRKVVKRFGDVEVVKSLDLSIEKGEFLTFLGPSGCGKTTTLRMIGGFEMPTSGEIFLSGREVSALPPYKRDVNTVFQSYALFPHMTVRENVAYGLEQKRLPKAEIERKVSDVLAMVRMDGLAARKPRELSGGQQQRVAVARAIVNGPSVLLLDEPLGALDLKLRKEMQFELKSLQRKLGMTFVYVTHDQEEALTMSDRVAVMNGGRIEQIDAPVAIYNRPKTRFVADFIGETNLLAGEVRRDGAAHVFSLGDARIPIEPDAVLEAGRGVSLSVRPEMVTVRKAEGGESLGVSLPGTVEETVFIGSVWKTVVRLSSGERVVATEPPASHGHIETGTQVVVGWEPKSAVVLEA</sequence>
<comment type="subunit">
    <text evidence="7">The complex is composed of two ATP-binding proteins (PotA), two transmembrane proteins (PotB and PotC) and a solute-binding protein (PotD).</text>
</comment>
<evidence type="ECO:0000256" key="3">
    <source>
        <dbReference type="ARBA" id="ARBA00022741"/>
    </source>
</evidence>
<dbReference type="PANTHER" id="PTHR42781">
    <property type="entry name" value="SPERMIDINE/PUTRESCINE IMPORT ATP-BINDING PROTEIN POTA"/>
    <property type="match status" value="1"/>
</dbReference>
<keyword evidence="1 7" id="KW-0813">Transport</keyword>
<dbReference type="InterPro" id="IPR027417">
    <property type="entry name" value="P-loop_NTPase"/>
</dbReference>
<evidence type="ECO:0000256" key="7">
    <source>
        <dbReference type="RuleBase" id="RU364083"/>
    </source>
</evidence>
<proteinExistence type="inferred from homology"/>
<evidence type="ECO:0000259" key="8">
    <source>
        <dbReference type="PROSITE" id="PS50893"/>
    </source>
</evidence>
<name>A0A6N7Q2N3_9BACT</name>
<comment type="function">
    <text evidence="7">Part of the ABC transporter complex PotABCD involved in spermidine/putrescine import. Responsible for energy coupling to the transport system.</text>
</comment>
<evidence type="ECO:0000256" key="1">
    <source>
        <dbReference type="ARBA" id="ARBA00022448"/>
    </source>
</evidence>
<dbReference type="Pfam" id="PF08402">
    <property type="entry name" value="TOBE_2"/>
    <property type="match status" value="1"/>
</dbReference>
<dbReference type="InterPro" id="IPR005893">
    <property type="entry name" value="PotA-like"/>
</dbReference>
<dbReference type="PANTHER" id="PTHR42781:SF4">
    <property type="entry name" value="SPERMIDINE_PUTRESCINE IMPORT ATP-BINDING PROTEIN POTA"/>
    <property type="match status" value="1"/>
</dbReference>
<dbReference type="SMART" id="SM00382">
    <property type="entry name" value="AAA"/>
    <property type="match status" value="1"/>
</dbReference>
<dbReference type="InterPro" id="IPR050093">
    <property type="entry name" value="ABC_SmlMolc_Importer"/>
</dbReference>
<keyword evidence="4 7" id="KW-0067">ATP-binding</keyword>
<dbReference type="InterPro" id="IPR017871">
    <property type="entry name" value="ABC_transporter-like_CS"/>
</dbReference>
<dbReference type="InterPro" id="IPR013611">
    <property type="entry name" value="Transp-assoc_OB_typ2"/>
</dbReference>
<keyword evidence="5 7" id="KW-1278">Translocase</keyword>
<dbReference type="InterPro" id="IPR003439">
    <property type="entry name" value="ABC_transporter-like_ATP-bd"/>
</dbReference>
<evidence type="ECO:0000256" key="4">
    <source>
        <dbReference type="ARBA" id="ARBA00022840"/>
    </source>
</evidence>
<comment type="similarity">
    <text evidence="7">Belongs to the ABC transporter superfamily. Spermidine/putrescine importer (TC 3.A.1.11.1) family.</text>
</comment>
<dbReference type="Proteomes" id="UP000440224">
    <property type="component" value="Unassembled WGS sequence"/>
</dbReference>
<dbReference type="NCBIfam" id="TIGR01187">
    <property type="entry name" value="potA"/>
    <property type="match status" value="1"/>
</dbReference>
<gene>
    <name evidence="7 9" type="primary">potA</name>
    <name evidence="9" type="ORF">GF068_25160</name>
</gene>
<dbReference type="PROSITE" id="PS50893">
    <property type="entry name" value="ABC_TRANSPORTER_2"/>
    <property type="match status" value="1"/>
</dbReference>
<accession>A0A6N7Q2N3</accession>
<evidence type="ECO:0000256" key="2">
    <source>
        <dbReference type="ARBA" id="ARBA00022475"/>
    </source>
</evidence>
<feature type="domain" description="ABC transporter" evidence="8">
    <location>
        <begin position="6"/>
        <end position="236"/>
    </location>
</feature>
<dbReference type="AlphaFoldDB" id="A0A6N7Q2N3"/>
<dbReference type="Gene3D" id="2.40.50.100">
    <property type="match status" value="1"/>
</dbReference>
<dbReference type="GO" id="GO:0005524">
    <property type="term" value="F:ATP binding"/>
    <property type="evidence" value="ECO:0007669"/>
    <property type="project" value="UniProtKB-KW"/>
</dbReference>
<protein>
    <recommendedName>
        <fullName evidence="7">Spermidine/putrescine import ATP-binding protein PotA</fullName>
        <ecNumber evidence="7">7.6.2.11</ecNumber>
    </recommendedName>
</protein>
<dbReference type="SUPFAM" id="SSF52540">
    <property type="entry name" value="P-loop containing nucleoside triphosphate hydrolases"/>
    <property type="match status" value="1"/>
</dbReference>
<evidence type="ECO:0000256" key="6">
    <source>
        <dbReference type="ARBA" id="ARBA00023136"/>
    </source>
</evidence>
<keyword evidence="10" id="KW-1185">Reference proteome</keyword>
<dbReference type="GO" id="GO:0016887">
    <property type="term" value="F:ATP hydrolysis activity"/>
    <property type="evidence" value="ECO:0007669"/>
    <property type="project" value="InterPro"/>
</dbReference>
<dbReference type="InterPro" id="IPR003593">
    <property type="entry name" value="AAA+_ATPase"/>
</dbReference>
<organism evidence="9 10">
    <name type="scientific">Polyangium spumosum</name>
    <dbReference type="NCBI Taxonomy" id="889282"/>
    <lineage>
        <taxon>Bacteria</taxon>
        <taxon>Pseudomonadati</taxon>
        <taxon>Myxococcota</taxon>
        <taxon>Polyangia</taxon>
        <taxon>Polyangiales</taxon>
        <taxon>Polyangiaceae</taxon>
        <taxon>Polyangium</taxon>
    </lineage>
</organism>
<dbReference type="Gene3D" id="3.40.50.300">
    <property type="entry name" value="P-loop containing nucleotide triphosphate hydrolases"/>
    <property type="match status" value="1"/>
</dbReference>
<evidence type="ECO:0000256" key="5">
    <source>
        <dbReference type="ARBA" id="ARBA00022967"/>
    </source>
</evidence>
<keyword evidence="3 7" id="KW-0547">Nucleotide-binding</keyword>
<dbReference type="PROSITE" id="PS00211">
    <property type="entry name" value="ABC_TRANSPORTER_1"/>
    <property type="match status" value="1"/>
</dbReference>
<dbReference type="CDD" id="cd03300">
    <property type="entry name" value="ABC_PotA_N"/>
    <property type="match status" value="1"/>
</dbReference>
<evidence type="ECO:0000313" key="10">
    <source>
        <dbReference type="Proteomes" id="UP000440224"/>
    </source>
</evidence>
<dbReference type="SUPFAM" id="SSF50331">
    <property type="entry name" value="MOP-like"/>
    <property type="match status" value="1"/>
</dbReference>
<keyword evidence="6 7" id="KW-0472">Membrane</keyword>
<dbReference type="GO" id="GO:0043190">
    <property type="term" value="C:ATP-binding cassette (ABC) transporter complex"/>
    <property type="evidence" value="ECO:0007669"/>
    <property type="project" value="InterPro"/>
</dbReference>
<dbReference type="GO" id="GO:0015594">
    <property type="term" value="F:ABC-type putrescine transporter activity"/>
    <property type="evidence" value="ECO:0007669"/>
    <property type="project" value="InterPro"/>
</dbReference>
<evidence type="ECO:0000313" key="9">
    <source>
        <dbReference type="EMBL" id="MRG95181.1"/>
    </source>
</evidence>
<reference evidence="9 10" key="1">
    <citation type="submission" date="2019-10" db="EMBL/GenBank/DDBJ databases">
        <title>A soil myxobacterium in the family Polyangiaceae.</title>
        <authorList>
            <person name="Li Y."/>
            <person name="Wang J."/>
        </authorList>
    </citation>
    <scope>NUCLEOTIDE SEQUENCE [LARGE SCALE GENOMIC DNA]</scope>
    <source>
        <strain evidence="9 10">DSM 14734</strain>
    </source>
</reference>
<dbReference type="InterPro" id="IPR017879">
    <property type="entry name" value="PotA_ATP-bd"/>
</dbReference>
<comment type="caution">
    <text evidence="9">The sequence shown here is derived from an EMBL/GenBank/DDBJ whole genome shotgun (WGS) entry which is preliminary data.</text>
</comment>
<dbReference type="Pfam" id="PF00005">
    <property type="entry name" value="ABC_tran"/>
    <property type="match status" value="1"/>
</dbReference>